<name>A0A834T3W6_9FABA</name>
<accession>A0A834T3W6</accession>
<dbReference type="Gene3D" id="3.30.420.10">
    <property type="entry name" value="Ribonuclease H-like superfamily/Ribonuclease H"/>
    <property type="match status" value="1"/>
</dbReference>
<dbReference type="InterPro" id="IPR036397">
    <property type="entry name" value="RNaseH_sf"/>
</dbReference>
<keyword evidence="2" id="KW-0548">Nucleotidyltransferase</keyword>
<dbReference type="GO" id="GO:0003676">
    <property type="term" value="F:nucleic acid binding"/>
    <property type="evidence" value="ECO:0007669"/>
    <property type="project" value="InterPro"/>
</dbReference>
<dbReference type="OrthoDB" id="1436788at2759"/>
<dbReference type="EMBL" id="JAAIUW010000009">
    <property type="protein sequence ID" value="KAF7814783.1"/>
    <property type="molecule type" value="Genomic_DNA"/>
</dbReference>
<dbReference type="AlphaFoldDB" id="A0A834T3W6"/>
<sequence>MPWLVLNMTSDMGVSGSDWANFFATTCWFIWRQRNDVVFNNSANVAVDPIGGVCVKEQRLIRWHPPDVGWLKFNVDGAVKESVGVASCGGVARDSTGAFVAGFIRKLSWCDIIGAELWAVLSALEAAWELGYKKLIIESDCLTVVNLIQHCVHDKHPCAAIISQIHHWIAYDWDVLIVHCYRESNFVADAAASKACDARDFGLLVFRLFLFFCSVC</sequence>
<evidence type="ECO:0000259" key="1">
    <source>
        <dbReference type="Pfam" id="PF13456"/>
    </source>
</evidence>
<dbReference type="GO" id="GO:0003964">
    <property type="term" value="F:RNA-directed DNA polymerase activity"/>
    <property type="evidence" value="ECO:0007669"/>
    <property type="project" value="UniProtKB-KW"/>
</dbReference>
<dbReference type="CDD" id="cd06222">
    <property type="entry name" value="RNase_H_like"/>
    <property type="match status" value="1"/>
</dbReference>
<dbReference type="InterPro" id="IPR053151">
    <property type="entry name" value="RNase_H-like"/>
</dbReference>
<feature type="domain" description="RNase H type-1" evidence="1">
    <location>
        <begin position="74"/>
        <end position="195"/>
    </location>
</feature>
<keyword evidence="2" id="KW-0695">RNA-directed DNA polymerase</keyword>
<dbReference type="PANTHER" id="PTHR47723:SF19">
    <property type="entry name" value="POLYNUCLEOTIDYL TRANSFERASE, RIBONUCLEASE H-LIKE SUPERFAMILY PROTEIN"/>
    <property type="match status" value="1"/>
</dbReference>
<reference evidence="2" key="1">
    <citation type="submission" date="2020-09" db="EMBL/GenBank/DDBJ databases">
        <title>Genome-Enabled Discovery of Anthraquinone Biosynthesis in Senna tora.</title>
        <authorList>
            <person name="Kang S.-H."/>
            <person name="Pandey R.P."/>
            <person name="Lee C.-M."/>
            <person name="Sim J.-S."/>
            <person name="Jeong J.-T."/>
            <person name="Choi B.-S."/>
            <person name="Jung M."/>
            <person name="Ginzburg D."/>
            <person name="Zhao K."/>
            <person name="Won S.Y."/>
            <person name="Oh T.-J."/>
            <person name="Yu Y."/>
            <person name="Kim N.-H."/>
            <person name="Lee O.R."/>
            <person name="Lee T.-H."/>
            <person name="Bashyal P."/>
            <person name="Kim T.-S."/>
            <person name="Lee W.-H."/>
            <person name="Kawkins C."/>
            <person name="Kim C.-K."/>
            <person name="Kim J.S."/>
            <person name="Ahn B.O."/>
            <person name="Rhee S.Y."/>
            <person name="Sohng J.K."/>
        </authorList>
    </citation>
    <scope>NUCLEOTIDE SEQUENCE</scope>
    <source>
        <tissue evidence="2">Leaf</tissue>
    </source>
</reference>
<dbReference type="InterPro" id="IPR002156">
    <property type="entry name" value="RNaseH_domain"/>
</dbReference>
<dbReference type="InterPro" id="IPR044730">
    <property type="entry name" value="RNase_H-like_dom_plant"/>
</dbReference>
<dbReference type="InterPro" id="IPR012337">
    <property type="entry name" value="RNaseH-like_sf"/>
</dbReference>
<dbReference type="SUPFAM" id="SSF53098">
    <property type="entry name" value="Ribonuclease H-like"/>
    <property type="match status" value="1"/>
</dbReference>
<comment type="caution">
    <text evidence="2">The sequence shown here is derived from an EMBL/GenBank/DDBJ whole genome shotgun (WGS) entry which is preliminary data.</text>
</comment>
<keyword evidence="2" id="KW-0808">Transferase</keyword>
<dbReference type="GO" id="GO:0004523">
    <property type="term" value="F:RNA-DNA hybrid ribonuclease activity"/>
    <property type="evidence" value="ECO:0007669"/>
    <property type="project" value="InterPro"/>
</dbReference>
<protein>
    <submittedName>
        <fullName evidence="2">Putative reverse transcriptase</fullName>
    </submittedName>
</protein>
<organism evidence="2 3">
    <name type="scientific">Senna tora</name>
    <dbReference type="NCBI Taxonomy" id="362788"/>
    <lineage>
        <taxon>Eukaryota</taxon>
        <taxon>Viridiplantae</taxon>
        <taxon>Streptophyta</taxon>
        <taxon>Embryophyta</taxon>
        <taxon>Tracheophyta</taxon>
        <taxon>Spermatophyta</taxon>
        <taxon>Magnoliopsida</taxon>
        <taxon>eudicotyledons</taxon>
        <taxon>Gunneridae</taxon>
        <taxon>Pentapetalae</taxon>
        <taxon>rosids</taxon>
        <taxon>fabids</taxon>
        <taxon>Fabales</taxon>
        <taxon>Fabaceae</taxon>
        <taxon>Caesalpinioideae</taxon>
        <taxon>Cassia clade</taxon>
        <taxon>Senna</taxon>
    </lineage>
</organism>
<evidence type="ECO:0000313" key="3">
    <source>
        <dbReference type="Proteomes" id="UP000634136"/>
    </source>
</evidence>
<proteinExistence type="predicted"/>
<dbReference type="Pfam" id="PF13456">
    <property type="entry name" value="RVT_3"/>
    <property type="match status" value="1"/>
</dbReference>
<dbReference type="Proteomes" id="UP000634136">
    <property type="component" value="Unassembled WGS sequence"/>
</dbReference>
<dbReference type="PANTHER" id="PTHR47723">
    <property type="entry name" value="OS05G0353850 PROTEIN"/>
    <property type="match status" value="1"/>
</dbReference>
<evidence type="ECO:0000313" key="2">
    <source>
        <dbReference type="EMBL" id="KAF7814783.1"/>
    </source>
</evidence>
<gene>
    <name evidence="2" type="ORF">G2W53_028752</name>
</gene>
<keyword evidence="3" id="KW-1185">Reference proteome</keyword>